<evidence type="ECO:0000256" key="1">
    <source>
        <dbReference type="ARBA" id="ARBA00004245"/>
    </source>
</evidence>
<comment type="subcellular location">
    <subcellularLocation>
        <location evidence="1">Cytoplasm</location>
        <location evidence="1">Cytoskeleton</location>
    </subcellularLocation>
</comment>
<feature type="region of interest" description="Disordered" evidence="6">
    <location>
        <begin position="87"/>
        <end position="111"/>
    </location>
</feature>
<dbReference type="InterPro" id="IPR027417">
    <property type="entry name" value="P-loop_NTPase"/>
</dbReference>
<dbReference type="InParanoid" id="A0A4W6CBE3"/>
<evidence type="ECO:0000313" key="8">
    <source>
        <dbReference type="Ensembl" id="ENSLCAP00010011314.1"/>
    </source>
</evidence>
<feature type="compositionally biased region" description="Polar residues" evidence="6">
    <location>
        <begin position="386"/>
        <end position="396"/>
    </location>
</feature>
<evidence type="ECO:0000256" key="2">
    <source>
        <dbReference type="ARBA" id="ARBA00022741"/>
    </source>
</evidence>
<accession>A0A4W6CBE3</accession>
<evidence type="ECO:0000256" key="5">
    <source>
        <dbReference type="PROSITE-ProRule" id="PRU00283"/>
    </source>
</evidence>
<evidence type="ECO:0000256" key="4">
    <source>
        <dbReference type="ARBA" id="ARBA00023212"/>
    </source>
</evidence>
<feature type="region of interest" description="Disordered" evidence="6">
    <location>
        <begin position="260"/>
        <end position="306"/>
    </location>
</feature>
<reference evidence="8" key="3">
    <citation type="submission" date="2025-09" db="UniProtKB">
        <authorList>
            <consortium name="Ensembl"/>
        </authorList>
    </citation>
    <scope>IDENTIFICATION</scope>
</reference>
<keyword evidence="4" id="KW-0206">Cytoskeleton</keyword>
<dbReference type="GO" id="GO:0005856">
    <property type="term" value="C:cytoskeleton"/>
    <property type="evidence" value="ECO:0007669"/>
    <property type="project" value="UniProtKB-SubCell"/>
</dbReference>
<feature type="compositionally biased region" description="Basic and acidic residues" evidence="6">
    <location>
        <begin position="667"/>
        <end position="685"/>
    </location>
</feature>
<feature type="compositionally biased region" description="Polar residues" evidence="6">
    <location>
        <begin position="1033"/>
        <end position="1048"/>
    </location>
</feature>
<feature type="compositionally biased region" description="Low complexity" evidence="6">
    <location>
        <begin position="861"/>
        <end position="879"/>
    </location>
</feature>
<protein>
    <recommendedName>
        <fullName evidence="7">Kinesin motor domain-containing protein</fullName>
    </recommendedName>
</protein>
<evidence type="ECO:0000313" key="9">
    <source>
        <dbReference type="Proteomes" id="UP000314980"/>
    </source>
</evidence>
<feature type="compositionally biased region" description="Basic and acidic residues" evidence="6">
    <location>
        <begin position="741"/>
        <end position="752"/>
    </location>
</feature>
<feature type="region of interest" description="Disordered" evidence="6">
    <location>
        <begin position="844"/>
        <end position="952"/>
    </location>
</feature>
<feature type="region of interest" description="Disordered" evidence="6">
    <location>
        <begin position="741"/>
        <end position="782"/>
    </location>
</feature>
<dbReference type="Ensembl" id="ENSLCAT00010011559.1">
    <property type="protein sequence ID" value="ENSLCAP00010011314.1"/>
    <property type="gene ID" value="ENSLCAG00010005369.1"/>
</dbReference>
<evidence type="ECO:0000256" key="3">
    <source>
        <dbReference type="ARBA" id="ARBA00022840"/>
    </source>
</evidence>
<feature type="region of interest" description="Disordered" evidence="6">
    <location>
        <begin position="966"/>
        <end position="1015"/>
    </location>
</feature>
<dbReference type="InterPro" id="IPR027640">
    <property type="entry name" value="Kinesin-like_fam"/>
</dbReference>
<feature type="compositionally biased region" description="Low complexity" evidence="6">
    <location>
        <begin position="981"/>
        <end position="1014"/>
    </location>
</feature>
<name>A0A4W6CBE3_LATCA</name>
<gene>
    <name evidence="8" type="primary">kif26bb</name>
</gene>
<feature type="compositionally biased region" description="Polar residues" evidence="6">
    <location>
        <begin position="268"/>
        <end position="278"/>
    </location>
</feature>
<proteinExistence type="inferred from homology"/>
<keyword evidence="9" id="KW-1185">Reference proteome</keyword>
<evidence type="ECO:0000256" key="6">
    <source>
        <dbReference type="SAM" id="MobiDB-lite"/>
    </source>
</evidence>
<feature type="compositionally biased region" description="Basic and acidic residues" evidence="6">
    <location>
        <begin position="906"/>
        <end position="915"/>
    </location>
</feature>
<feature type="region of interest" description="Disordered" evidence="6">
    <location>
        <begin position="1030"/>
        <end position="1076"/>
    </location>
</feature>
<sequence>MIDVCSGMMGKTKNKPPHSELGPVVLSLLSGHKTTPNKGSKLTMLLRESLGHINCHIAVVAEVADSLAHLQETLSTIQLASRIRRTQKRTKQSTSCSPCGRSLTREKKGPQSLSLRAFHSTDEVDVNTNPFRLRGELDEHSSSDQSCDTVIQIDSDGFIQSKAVPRLTQPEFVPIIPSLHPNKADLDDPEFTALLQELLRIPQLQGEKKNEETVHGHTEMLKADMKPPERDCLKCETFAELQERLGCIDGSEITMDMLKSSLKGPPVSNVTTKSQTQKEAGKQTDTKSSEAPHTLLNKGLGCNQASAGEKQMDGAFPEESFQREDSGLYDCEECSATSSSEELLNQTLSLNMTCRTEIPNNGTLKSGDKCPLQDFDVDAQGTAVTSSLALQPSGKQESPEAADWFKPDKRTSPVGKSSPISPSSSCSSSYSPATSVIHGDVLPSHSTEDIKEMKATITVTVQQPLDLKGQDELVFSMVEEVTISGALNRARTGGNIICIRDSAQSQANAQGSASTQPIRIISNVSEESAVAGSSNKTRSSVVQPVATEDSTEKPQYRFRREKGFLPSFINPMLINTDVDCDLDSGKEKDISHDTFTEVKSGAELKVNNAKFPEDRKTLEKKSGPFVSETPVKVSDKECDSSFSQISYDPMVLEDSAFCNETTENKMRGKGLRNRDKGHPRDREHVYSTNTQRGSEGREITCKHVGNAPRRIGCQETTSASFKTGSLPRGWQNANHQDSYHCGHMADDHRDPRGVTSSTPCSPGVTLERRQGRQHSPSNHSLYVSSPRKYEYKQEASSAPRKGVGSLFETSSLRMKHDDMSGRLMSPIEDSGRLFNAKLEQLASRTNSLGRTPRNFPALNRGSSNTSVSSKGSSKGSTEGACKGGYKGNNEGHCTLPRASRSPRKNPRSDQSHHFFPENPVTQSAKHTHHKLSAVGKLKMATPKVRRLSAPSIKNLNLSHRSLRQSINRSASLSPDSKTVSFERTSSFLSSSPPRSFHSISRTPSQSSTSSSTKSAIQGFVNGRISDFLKERASSPTSGVVDQMTSLPSPYSRVTAPRIPDHQSGHASDTTSVLSGDLPPAMGKTSLYFSNRNSMVSSGYDSMVRDSEATGSSTSNRDSVSDRSGSLLSLAHSCRSSRRKGSTEFANPVNPARLPEIVSPVLTLMNNMVVLASCICPQANCSRSAHGPGIEAHSGTQAFVYHTHLFLL</sequence>
<dbReference type="InterPro" id="IPR001752">
    <property type="entry name" value="Kinesin_motor_dom"/>
</dbReference>
<feature type="compositionally biased region" description="Polar residues" evidence="6">
    <location>
        <begin position="1108"/>
        <end position="1124"/>
    </location>
</feature>
<organism evidence="8 9">
    <name type="scientific">Lates calcarifer</name>
    <name type="common">Barramundi</name>
    <name type="synonym">Holocentrus calcarifer</name>
    <dbReference type="NCBI Taxonomy" id="8187"/>
    <lineage>
        <taxon>Eukaryota</taxon>
        <taxon>Metazoa</taxon>
        <taxon>Chordata</taxon>
        <taxon>Craniata</taxon>
        <taxon>Vertebrata</taxon>
        <taxon>Euteleostomi</taxon>
        <taxon>Actinopterygii</taxon>
        <taxon>Neopterygii</taxon>
        <taxon>Teleostei</taxon>
        <taxon>Neoteleostei</taxon>
        <taxon>Acanthomorphata</taxon>
        <taxon>Carangaria</taxon>
        <taxon>Carangaria incertae sedis</taxon>
        <taxon>Centropomidae</taxon>
        <taxon>Lates</taxon>
    </lineage>
</organism>
<dbReference type="GO" id="GO:0008017">
    <property type="term" value="F:microtubule binding"/>
    <property type="evidence" value="ECO:0007669"/>
    <property type="project" value="InterPro"/>
</dbReference>
<feature type="compositionally biased region" description="Polar residues" evidence="6">
    <location>
        <begin position="773"/>
        <end position="782"/>
    </location>
</feature>
<comment type="similarity">
    <text evidence="5">Belongs to the TRAFAC class myosin-kinesin ATPase superfamily. Kinesin family.</text>
</comment>
<keyword evidence="3" id="KW-0067">ATP-binding</keyword>
<keyword evidence="4" id="KW-0963">Cytoplasm</keyword>
<dbReference type="STRING" id="8187.ENSLCAP00010011314"/>
<dbReference type="GO" id="GO:0005524">
    <property type="term" value="F:ATP binding"/>
    <property type="evidence" value="ECO:0007669"/>
    <property type="project" value="UniProtKB-KW"/>
</dbReference>
<feature type="region of interest" description="Disordered" evidence="6">
    <location>
        <begin position="667"/>
        <end position="696"/>
    </location>
</feature>
<feature type="compositionally biased region" description="Low complexity" evidence="6">
    <location>
        <begin position="412"/>
        <end position="431"/>
    </location>
</feature>
<reference evidence="8" key="2">
    <citation type="submission" date="2025-08" db="UniProtKB">
        <authorList>
            <consortium name="Ensembl"/>
        </authorList>
    </citation>
    <scope>IDENTIFICATION</scope>
</reference>
<dbReference type="PROSITE" id="PS50067">
    <property type="entry name" value="KINESIN_MOTOR_2"/>
    <property type="match status" value="1"/>
</dbReference>
<dbReference type="Proteomes" id="UP000314980">
    <property type="component" value="Unassembled WGS sequence"/>
</dbReference>
<dbReference type="PANTHER" id="PTHR21608">
    <property type="entry name" value="KINESIN-LIKE PROTEIN CG14535"/>
    <property type="match status" value="1"/>
</dbReference>
<feature type="region of interest" description="Disordered" evidence="6">
    <location>
        <begin position="386"/>
        <end position="431"/>
    </location>
</feature>
<dbReference type="AlphaFoldDB" id="A0A4W6CBE3"/>
<keyword evidence="2" id="KW-0547">Nucleotide-binding</keyword>
<dbReference type="GO" id="GO:0007018">
    <property type="term" value="P:microtubule-based movement"/>
    <property type="evidence" value="ECO:0007669"/>
    <property type="project" value="InterPro"/>
</dbReference>
<dbReference type="Pfam" id="PF00225">
    <property type="entry name" value="Kinesin"/>
    <property type="match status" value="1"/>
</dbReference>
<dbReference type="Gene3D" id="3.40.850.10">
    <property type="entry name" value="Kinesin motor domain"/>
    <property type="match status" value="1"/>
</dbReference>
<comment type="caution">
    <text evidence="5">Lacks conserved residue(s) required for the propagation of feature annotation.</text>
</comment>
<feature type="compositionally biased region" description="Polar residues" evidence="6">
    <location>
        <begin position="528"/>
        <end position="542"/>
    </location>
</feature>
<dbReference type="PANTHER" id="PTHR21608:SF8">
    <property type="entry name" value="KINESIN-LIKE PROTEIN KIF26B"/>
    <property type="match status" value="1"/>
</dbReference>
<evidence type="ECO:0000259" key="7">
    <source>
        <dbReference type="PROSITE" id="PS50067"/>
    </source>
</evidence>
<feature type="compositionally biased region" description="Polar residues" evidence="6">
    <location>
        <begin position="966"/>
        <end position="979"/>
    </location>
</feature>
<reference evidence="9" key="1">
    <citation type="submission" date="2015-09" db="EMBL/GenBank/DDBJ databases">
        <authorList>
            <person name="Sai Rama Sridatta P."/>
        </authorList>
    </citation>
    <scope>NUCLEOTIDE SEQUENCE [LARGE SCALE GENOMIC DNA]</scope>
</reference>
<feature type="region of interest" description="Disordered" evidence="6">
    <location>
        <begin position="1101"/>
        <end position="1124"/>
    </location>
</feature>
<dbReference type="GeneTree" id="ENSGT00940000156992"/>
<feature type="region of interest" description="Disordered" evidence="6">
    <location>
        <begin position="528"/>
        <end position="553"/>
    </location>
</feature>
<dbReference type="GO" id="GO:0003777">
    <property type="term" value="F:microtubule motor activity"/>
    <property type="evidence" value="ECO:0007669"/>
    <property type="project" value="InterPro"/>
</dbReference>
<feature type="compositionally biased region" description="Polar residues" evidence="6">
    <location>
        <begin position="1064"/>
        <end position="1073"/>
    </location>
</feature>
<feature type="domain" description="Kinesin motor" evidence="7">
    <location>
        <begin position="1"/>
        <end position="86"/>
    </location>
</feature>
<dbReference type="SUPFAM" id="SSF52540">
    <property type="entry name" value="P-loop containing nucleoside triphosphate hydrolases"/>
    <property type="match status" value="1"/>
</dbReference>
<feature type="compositionally biased region" description="Basic and acidic residues" evidence="6">
    <location>
        <begin position="279"/>
        <end position="290"/>
    </location>
</feature>
<dbReference type="InterPro" id="IPR036961">
    <property type="entry name" value="Kinesin_motor_dom_sf"/>
</dbReference>